<dbReference type="InParanoid" id="F6QN78"/>
<dbReference type="EMBL" id="EAAA01000331">
    <property type="status" value="NOT_ANNOTATED_CDS"/>
    <property type="molecule type" value="Genomic_DNA"/>
</dbReference>
<evidence type="ECO:0000313" key="3">
    <source>
        <dbReference type="Proteomes" id="UP000008144"/>
    </source>
</evidence>
<feature type="signal peptide" evidence="1">
    <location>
        <begin position="1"/>
        <end position="23"/>
    </location>
</feature>
<proteinExistence type="predicted"/>
<name>F6QN78_CIOIN</name>
<reference evidence="2" key="4">
    <citation type="submission" date="2025-09" db="UniProtKB">
        <authorList>
            <consortium name="Ensembl"/>
        </authorList>
    </citation>
    <scope>IDENTIFICATION</scope>
</reference>
<dbReference type="HOGENOM" id="CLU_171926_0_0_1"/>
<feature type="chain" id="PRO_5003344972" evidence="1">
    <location>
        <begin position="24"/>
        <end position="89"/>
    </location>
</feature>
<dbReference type="AlphaFoldDB" id="F6QN78"/>
<accession>F6QN78</accession>
<organism evidence="2 3">
    <name type="scientific">Ciona intestinalis</name>
    <name type="common">Transparent sea squirt</name>
    <name type="synonym">Ascidia intestinalis</name>
    <dbReference type="NCBI Taxonomy" id="7719"/>
    <lineage>
        <taxon>Eukaryota</taxon>
        <taxon>Metazoa</taxon>
        <taxon>Chordata</taxon>
        <taxon>Tunicata</taxon>
        <taxon>Ascidiacea</taxon>
        <taxon>Phlebobranchia</taxon>
        <taxon>Cionidae</taxon>
        <taxon>Ciona</taxon>
    </lineage>
</organism>
<reference evidence="2" key="3">
    <citation type="submission" date="2025-08" db="UniProtKB">
        <authorList>
            <consortium name="Ensembl"/>
        </authorList>
    </citation>
    <scope>IDENTIFICATION</scope>
</reference>
<keyword evidence="3" id="KW-1185">Reference proteome</keyword>
<reference evidence="2" key="2">
    <citation type="journal article" date="2008" name="Genome Biol.">
        <title>Improved genome assembly and evidence-based global gene model set for the chordate Ciona intestinalis: new insight into intron and operon populations.</title>
        <authorList>
            <person name="Satou Y."/>
            <person name="Mineta K."/>
            <person name="Ogasawara M."/>
            <person name="Sasakura Y."/>
            <person name="Shoguchi E."/>
            <person name="Ueno K."/>
            <person name="Yamada L."/>
            <person name="Matsumoto J."/>
            <person name="Wasserscheid J."/>
            <person name="Dewar K."/>
            <person name="Wiley G.B."/>
            <person name="Macmil S.L."/>
            <person name="Roe B.A."/>
            <person name="Zeller R.W."/>
            <person name="Hastings K.E."/>
            <person name="Lemaire P."/>
            <person name="Lindquist E."/>
            <person name="Endo T."/>
            <person name="Hotta K."/>
            <person name="Inaba K."/>
        </authorList>
    </citation>
    <scope>NUCLEOTIDE SEQUENCE [LARGE SCALE GENOMIC DNA]</scope>
    <source>
        <strain evidence="2">wild type</strain>
    </source>
</reference>
<evidence type="ECO:0000313" key="2">
    <source>
        <dbReference type="Ensembl" id="ENSCINP00000009741.3"/>
    </source>
</evidence>
<dbReference type="Ensembl" id="ENSCINT00000009741.3">
    <property type="protein sequence ID" value="ENSCINP00000009741.3"/>
    <property type="gene ID" value="ENSCING00000004713.3"/>
</dbReference>
<sequence>MKATTMFLLIFISCLFLATSTNGQPDILLRRLSLVKTGTCRECRDLHSQCRRLVNRRSCNIRGRQILKYICSASCPNVCQPCPLTIRVP</sequence>
<dbReference type="Proteomes" id="UP000008144">
    <property type="component" value="Chromosome 1"/>
</dbReference>
<evidence type="ECO:0000256" key="1">
    <source>
        <dbReference type="SAM" id="SignalP"/>
    </source>
</evidence>
<protein>
    <submittedName>
        <fullName evidence="2">Uncharacterized protein</fullName>
    </submittedName>
</protein>
<keyword evidence="1" id="KW-0732">Signal</keyword>
<dbReference type="GeneTree" id="ENSGT00390000000233"/>
<reference evidence="3" key="1">
    <citation type="journal article" date="2002" name="Science">
        <title>The draft genome of Ciona intestinalis: insights into chordate and vertebrate origins.</title>
        <authorList>
            <person name="Dehal P."/>
            <person name="Satou Y."/>
            <person name="Campbell R.K."/>
            <person name="Chapman J."/>
            <person name="Degnan B."/>
            <person name="De Tomaso A."/>
            <person name="Davidson B."/>
            <person name="Di Gregorio A."/>
            <person name="Gelpke M."/>
            <person name="Goodstein D.M."/>
            <person name="Harafuji N."/>
            <person name="Hastings K.E."/>
            <person name="Ho I."/>
            <person name="Hotta K."/>
            <person name="Huang W."/>
            <person name="Kawashima T."/>
            <person name="Lemaire P."/>
            <person name="Martinez D."/>
            <person name="Meinertzhagen I.A."/>
            <person name="Necula S."/>
            <person name="Nonaka M."/>
            <person name="Putnam N."/>
            <person name="Rash S."/>
            <person name="Saiga H."/>
            <person name="Satake M."/>
            <person name="Terry A."/>
            <person name="Yamada L."/>
            <person name="Wang H.G."/>
            <person name="Awazu S."/>
            <person name="Azumi K."/>
            <person name="Boore J."/>
            <person name="Branno M."/>
            <person name="Chin-Bow S."/>
            <person name="DeSantis R."/>
            <person name="Doyle S."/>
            <person name="Francino P."/>
            <person name="Keys D.N."/>
            <person name="Haga S."/>
            <person name="Hayashi H."/>
            <person name="Hino K."/>
            <person name="Imai K.S."/>
            <person name="Inaba K."/>
            <person name="Kano S."/>
            <person name="Kobayashi K."/>
            <person name="Kobayashi M."/>
            <person name="Lee B.I."/>
            <person name="Makabe K.W."/>
            <person name="Manohar C."/>
            <person name="Matassi G."/>
            <person name="Medina M."/>
            <person name="Mochizuki Y."/>
            <person name="Mount S."/>
            <person name="Morishita T."/>
            <person name="Miura S."/>
            <person name="Nakayama A."/>
            <person name="Nishizaka S."/>
            <person name="Nomoto H."/>
            <person name="Ohta F."/>
            <person name="Oishi K."/>
            <person name="Rigoutsos I."/>
            <person name="Sano M."/>
            <person name="Sasaki A."/>
            <person name="Sasakura Y."/>
            <person name="Shoguchi E."/>
            <person name="Shin-i T."/>
            <person name="Spagnuolo A."/>
            <person name="Stainier D."/>
            <person name="Suzuki M.M."/>
            <person name="Tassy O."/>
            <person name="Takatori N."/>
            <person name="Tokuoka M."/>
            <person name="Yagi K."/>
            <person name="Yoshizaki F."/>
            <person name="Wada S."/>
            <person name="Zhang C."/>
            <person name="Hyatt P.D."/>
            <person name="Larimer F."/>
            <person name="Detter C."/>
            <person name="Doggett N."/>
            <person name="Glavina T."/>
            <person name="Hawkins T."/>
            <person name="Richardson P."/>
            <person name="Lucas S."/>
            <person name="Kohara Y."/>
            <person name="Levine M."/>
            <person name="Satoh N."/>
            <person name="Rokhsar D.S."/>
        </authorList>
    </citation>
    <scope>NUCLEOTIDE SEQUENCE [LARGE SCALE GENOMIC DNA]</scope>
</reference>